<dbReference type="AlphaFoldDB" id="A0A1R2CVZ2"/>
<sequence>MQSQSRTDRIMSLLQCSKSIRNDRRTPKFNKPLIIHHEVSIPLSITITQRDPSQNIYNSTLNRSEKKYYSIPRIVLNISDEKATASLSSSKNNKTLHFSLQSPEKRNRPQSAIYKGCLFKNTKFSRESFTKHRNSLNDEGFLIHGSSFLKKTSESPTNTHESKYVFTRLSR</sequence>
<evidence type="ECO:0000313" key="1">
    <source>
        <dbReference type="EMBL" id="OMJ93160.1"/>
    </source>
</evidence>
<gene>
    <name evidence="1" type="ORF">SteCoe_3981</name>
</gene>
<evidence type="ECO:0000313" key="2">
    <source>
        <dbReference type="Proteomes" id="UP000187209"/>
    </source>
</evidence>
<dbReference type="EMBL" id="MPUH01000048">
    <property type="protein sequence ID" value="OMJ93160.1"/>
    <property type="molecule type" value="Genomic_DNA"/>
</dbReference>
<reference evidence="1 2" key="1">
    <citation type="submission" date="2016-11" db="EMBL/GenBank/DDBJ databases">
        <title>The macronuclear genome of Stentor coeruleus: a giant cell with tiny introns.</title>
        <authorList>
            <person name="Slabodnick M."/>
            <person name="Ruby J.G."/>
            <person name="Reiff S.B."/>
            <person name="Swart E.C."/>
            <person name="Gosai S."/>
            <person name="Prabakaran S."/>
            <person name="Witkowska E."/>
            <person name="Larue G.E."/>
            <person name="Fisher S."/>
            <person name="Freeman R.M."/>
            <person name="Gunawardena J."/>
            <person name="Chu W."/>
            <person name="Stover N.A."/>
            <person name="Gregory B.D."/>
            <person name="Nowacki M."/>
            <person name="Derisi J."/>
            <person name="Roy S.W."/>
            <person name="Marshall W.F."/>
            <person name="Sood P."/>
        </authorList>
    </citation>
    <scope>NUCLEOTIDE SEQUENCE [LARGE SCALE GENOMIC DNA]</scope>
    <source>
        <strain evidence="1">WM001</strain>
    </source>
</reference>
<proteinExistence type="predicted"/>
<accession>A0A1R2CVZ2</accession>
<keyword evidence="2" id="KW-1185">Reference proteome</keyword>
<name>A0A1R2CVZ2_9CILI</name>
<protein>
    <submittedName>
        <fullName evidence="1">Uncharacterized protein</fullName>
    </submittedName>
</protein>
<comment type="caution">
    <text evidence="1">The sequence shown here is derived from an EMBL/GenBank/DDBJ whole genome shotgun (WGS) entry which is preliminary data.</text>
</comment>
<organism evidence="1 2">
    <name type="scientific">Stentor coeruleus</name>
    <dbReference type="NCBI Taxonomy" id="5963"/>
    <lineage>
        <taxon>Eukaryota</taxon>
        <taxon>Sar</taxon>
        <taxon>Alveolata</taxon>
        <taxon>Ciliophora</taxon>
        <taxon>Postciliodesmatophora</taxon>
        <taxon>Heterotrichea</taxon>
        <taxon>Heterotrichida</taxon>
        <taxon>Stentoridae</taxon>
        <taxon>Stentor</taxon>
    </lineage>
</organism>
<dbReference type="Proteomes" id="UP000187209">
    <property type="component" value="Unassembled WGS sequence"/>
</dbReference>